<accession>A0A3P6PCE9</accession>
<keyword evidence="2" id="KW-1185">Reference proteome</keyword>
<sequence>MEKRLTGFRYYFPFNRPEAALENLLILMERVSVRILLIQALLPAPVVKRKVGR</sequence>
<gene>
    <name evidence="1" type="ORF">DILT_LOCUS569</name>
</gene>
<proteinExistence type="predicted"/>
<evidence type="ECO:0000313" key="2">
    <source>
        <dbReference type="Proteomes" id="UP000281553"/>
    </source>
</evidence>
<dbReference type="EMBL" id="UYRU01002497">
    <property type="protein sequence ID" value="VDK34252.1"/>
    <property type="molecule type" value="Genomic_DNA"/>
</dbReference>
<name>A0A3P6PCE9_DIBLA</name>
<reference evidence="1 2" key="1">
    <citation type="submission" date="2018-11" db="EMBL/GenBank/DDBJ databases">
        <authorList>
            <consortium name="Pathogen Informatics"/>
        </authorList>
    </citation>
    <scope>NUCLEOTIDE SEQUENCE [LARGE SCALE GENOMIC DNA]</scope>
</reference>
<dbReference type="AlphaFoldDB" id="A0A3P6PCE9"/>
<organism evidence="1 2">
    <name type="scientific">Dibothriocephalus latus</name>
    <name type="common">Fish tapeworm</name>
    <name type="synonym">Diphyllobothrium latum</name>
    <dbReference type="NCBI Taxonomy" id="60516"/>
    <lineage>
        <taxon>Eukaryota</taxon>
        <taxon>Metazoa</taxon>
        <taxon>Spiralia</taxon>
        <taxon>Lophotrochozoa</taxon>
        <taxon>Platyhelminthes</taxon>
        <taxon>Cestoda</taxon>
        <taxon>Eucestoda</taxon>
        <taxon>Diphyllobothriidea</taxon>
        <taxon>Diphyllobothriidae</taxon>
        <taxon>Dibothriocephalus</taxon>
    </lineage>
</organism>
<evidence type="ECO:0000313" key="1">
    <source>
        <dbReference type="EMBL" id="VDK34252.1"/>
    </source>
</evidence>
<dbReference type="Proteomes" id="UP000281553">
    <property type="component" value="Unassembled WGS sequence"/>
</dbReference>
<protein>
    <submittedName>
        <fullName evidence="1">Uncharacterized protein</fullName>
    </submittedName>
</protein>